<dbReference type="GO" id="GO:0006171">
    <property type="term" value="P:cAMP biosynthetic process"/>
    <property type="evidence" value="ECO:0007669"/>
    <property type="project" value="TreeGrafter"/>
</dbReference>
<dbReference type="AlphaFoldDB" id="A0A1M6M6L8"/>
<proteinExistence type="predicted"/>
<gene>
    <name evidence="2" type="ORF">SAMN05444000_11341</name>
</gene>
<dbReference type="InterPro" id="IPR050697">
    <property type="entry name" value="Adenylyl/Guanylyl_Cyclase_3/4"/>
</dbReference>
<keyword evidence="3" id="KW-1185">Reference proteome</keyword>
<reference evidence="3" key="1">
    <citation type="submission" date="2016-11" db="EMBL/GenBank/DDBJ databases">
        <authorList>
            <person name="Varghese N."/>
            <person name="Submissions S."/>
        </authorList>
    </citation>
    <scope>NUCLEOTIDE SEQUENCE [LARGE SCALE GENOMIC DNA]</scope>
    <source>
        <strain evidence="3">DSM 100564</strain>
    </source>
</reference>
<dbReference type="PANTHER" id="PTHR43081:SF11">
    <property type="entry name" value="BLR2264 PROTEIN"/>
    <property type="match status" value="1"/>
</dbReference>
<accession>A0A1M6M6L8</accession>
<sequence length="385" mass="41555">MHWNARDITDWLLTDGPNMPHLEALTYALADRLRDGGVPLWRLRLAMRTIHPLVTAVSTIWERETGPQDVLVSRHGLEQLSVFRGSPMSVISETRAPLRRNLSDLTGEDHKAFHDLRERGATDYLGIPLLYGDHMGGIMIAVTDASDGFCEHDIEGLSTIAMTLAPLVEVRRLAVLSKAVASAYLGPTTGQRVLGGEITRGHVDQIDAAIMISDLRGWTRLNTERPVHEVVAIANQYFDILDSAVKSNGGEILKFMGDGVLAIFPAEGDQAGAVANAKAAATSALTNQSDALQFGVGLHVGQVLYGNVGSETRLDFTVLGAAVNLAARIEALCAQTECSVLMSNEFADLLDAPVQSVGRFTLKGLPEDVSVFTFCKPSITREPSC</sequence>
<dbReference type="OrthoDB" id="4565346at2"/>
<dbReference type="Proteomes" id="UP000183982">
    <property type="component" value="Unassembled WGS sequence"/>
</dbReference>
<dbReference type="InterPro" id="IPR001054">
    <property type="entry name" value="A/G_cyclase"/>
</dbReference>
<dbReference type="STRING" id="1470563.SAMN05444000_11341"/>
<dbReference type="PANTHER" id="PTHR43081">
    <property type="entry name" value="ADENYLATE CYCLASE, TERMINAL-DIFFERENTIATION SPECIFIC-RELATED"/>
    <property type="match status" value="1"/>
</dbReference>
<protein>
    <submittedName>
        <fullName evidence="2">Adenylate cyclase</fullName>
    </submittedName>
</protein>
<dbReference type="Gene3D" id="3.30.450.40">
    <property type="match status" value="1"/>
</dbReference>
<dbReference type="InterPro" id="IPR029016">
    <property type="entry name" value="GAF-like_dom_sf"/>
</dbReference>
<dbReference type="RefSeq" id="WP_073252984.1">
    <property type="nucleotide sequence ID" value="NZ_FQZQ01000013.1"/>
</dbReference>
<dbReference type="CDD" id="cd07302">
    <property type="entry name" value="CHD"/>
    <property type="match status" value="1"/>
</dbReference>
<dbReference type="PROSITE" id="PS50125">
    <property type="entry name" value="GUANYLATE_CYCLASE_2"/>
    <property type="match status" value="1"/>
</dbReference>
<dbReference type="Gene3D" id="3.30.70.1230">
    <property type="entry name" value="Nucleotide cyclase"/>
    <property type="match status" value="1"/>
</dbReference>
<evidence type="ECO:0000313" key="3">
    <source>
        <dbReference type="Proteomes" id="UP000183982"/>
    </source>
</evidence>
<dbReference type="Pfam" id="PF00211">
    <property type="entry name" value="Guanylate_cyc"/>
    <property type="match status" value="1"/>
</dbReference>
<evidence type="ECO:0000259" key="1">
    <source>
        <dbReference type="PROSITE" id="PS50125"/>
    </source>
</evidence>
<organism evidence="2 3">
    <name type="scientific">Shimia gijangensis</name>
    <dbReference type="NCBI Taxonomy" id="1470563"/>
    <lineage>
        <taxon>Bacteria</taxon>
        <taxon>Pseudomonadati</taxon>
        <taxon>Pseudomonadota</taxon>
        <taxon>Alphaproteobacteria</taxon>
        <taxon>Rhodobacterales</taxon>
        <taxon>Roseobacteraceae</taxon>
    </lineage>
</organism>
<feature type="domain" description="Guanylate cyclase" evidence="1">
    <location>
        <begin position="209"/>
        <end position="330"/>
    </location>
</feature>
<dbReference type="GO" id="GO:0035556">
    <property type="term" value="P:intracellular signal transduction"/>
    <property type="evidence" value="ECO:0007669"/>
    <property type="project" value="InterPro"/>
</dbReference>
<dbReference type="GO" id="GO:0004016">
    <property type="term" value="F:adenylate cyclase activity"/>
    <property type="evidence" value="ECO:0007669"/>
    <property type="project" value="UniProtKB-ARBA"/>
</dbReference>
<name>A0A1M6M6L8_9RHOB</name>
<dbReference type="EMBL" id="FQZQ01000013">
    <property type="protein sequence ID" value="SHJ79095.1"/>
    <property type="molecule type" value="Genomic_DNA"/>
</dbReference>
<evidence type="ECO:0000313" key="2">
    <source>
        <dbReference type="EMBL" id="SHJ79095.1"/>
    </source>
</evidence>
<dbReference type="SUPFAM" id="SSF55073">
    <property type="entry name" value="Nucleotide cyclase"/>
    <property type="match status" value="1"/>
</dbReference>
<dbReference type="InterPro" id="IPR029787">
    <property type="entry name" value="Nucleotide_cyclase"/>
</dbReference>
<dbReference type="SMART" id="SM00044">
    <property type="entry name" value="CYCc"/>
    <property type="match status" value="1"/>
</dbReference>